<sequence length="133" mass="14521">MVVLRCVSPATPPLSRGCSRRPPQLRGEGPRRRWAPIGGAVRCATTSPPSPALRTCRHCKKQFDPSLNHPAACRFHTAHFGGETKRKFESVYTGGTLNTPDSGKVLQYWHCCGSEDPSDQGCTLGPHSSYDDD</sequence>
<name>A0A7I8KKE8_SPIIN</name>
<dbReference type="AlphaFoldDB" id="A0A7I8KKE8"/>
<accession>A0A7I8KKE8</accession>
<proteinExistence type="predicted"/>
<dbReference type="Proteomes" id="UP000663760">
    <property type="component" value="Chromosome 6"/>
</dbReference>
<evidence type="ECO:0000313" key="1">
    <source>
        <dbReference type="EMBL" id="CAA7397624.1"/>
    </source>
</evidence>
<protein>
    <submittedName>
        <fullName evidence="1">Uncharacterized protein</fullName>
    </submittedName>
</protein>
<dbReference type="OrthoDB" id="4768527at2759"/>
<gene>
    <name evidence="1" type="ORF">SI8410_06008289</name>
</gene>
<organism evidence="1 2">
    <name type="scientific">Spirodela intermedia</name>
    <name type="common">Intermediate duckweed</name>
    <dbReference type="NCBI Taxonomy" id="51605"/>
    <lineage>
        <taxon>Eukaryota</taxon>
        <taxon>Viridiplantae</taxon>
        <taxon>Streptophyta</taxon>
        <taxon>Embryophyta</taxon>
        <taxon>Tracheophyta</taxon>
        <taxon>Spermatophyta</taxon>
        <taxon>Magnoliopsida</taxon>
        <taxon>Liliopsida</taxon>
        <taxon>Araceae</taxon>
        <taxon>Lemnoideae</taxon>
        <taxon>Spirodela</taxon>
    </lineage>
</organism>
<reference evidence="1" key="1">
    <citation type="submission" date="2020-02" db="EMBL/GenBank/DDBJ databases">
        <authorList>
            <person name="Scholz U."/>
            <person name="Mascher M."/>
            <person name="Fiebig A."/>
        </authorList>
    </citation>
    <scope>NUCLEOTIDE SEQUENCE</scope>
</reference>
<dbReference type="PANTHER" id="PTHR35106">
    <property type="entry name" value="BNAA07G25190D PROTEIN"/>
    <property type="match status" value="1"/>
</dbReference>
<keyword evidence="2" id="KW-1185">Reference proteome</keyword>
<dbReference type="EMBL" id="LR746269">
    <property type="protein sequence ID" value="CAA7397624.1"/>
    <property type="molecule type" value="Genomic_DNA"/>
</dbReference>
<dbReference type="PANTHER" id="PTHR35106:SF5">
    <property type="entry name" value="CARBOXYPEPTIDASE"/>
    <property type="match status" value="1"/>
</dbReference>
<evidence type="ECO:0000313" key="2">
    <source>
        <dbReference type="Proteomes" id="UP000663760"/>
    </source>
</evidence>